<sequence>MHVDLDQDLNQPAELSLWPGHAPAQAAEMRSFPTLRAALAAAGAAIDGQDAILWIITDSGDILAPNWIRAYTAMALP</sequence>
<dbReference type="AlphaFoldDB" id="A0A088B2G0"/>
<proteinExistence type="predicted"/>
<gene>
    <name evidence="1" type="ORF">MOC_3p0019</name>
</gene>
<geneLocation type="plasmid" evidence="1">
    <name>pMOC3</name>
</geneLocation>
<dbReference type="RefSeq" id="WP_172685233.1">
    <property type="nucleotide sequence ID" value="NZ_JX627582.1"/>
</dbReference>
<evidence type="ECO:0000313" key="1">
    <source>
        <dbReference type="EMBL" id="AGO88430.1"/>
    </source>
</evidence>
<reference evidence="1" key="1">
    <citation type="journal article" date="2014" name="PLoS ONE">
        <title>Genome Information of Methylobacterium oryzae, a Plant-Probiotic Methylotroph in the Phyllosphere.</title>
        <authorList>
            <person name="Kwak M.J."/>
            <person name="Jeong H."/>
            <person name="Madhaiyan M."/>
            <person name="Lee Y."/>
            <person name="Sa T.M."/>
            <person name="Oh T.K."/>
            <person name="Kim J.F."/>
        </authorList>
    </citation>
    <scope>NUCLEOTIDE SEQUENCE</scope>
    <source>
        <strain evidence="1">CBMB20</strain>
        <plasmid evidence="1">pMOC3</plasmid>
    </source>
</reference>
<name>A0A088B2G0_9HYPH</name>
<keyword evidence="1" id="KW-0614">Plasmid</keyword>
<organism evidence="1">
    <name type="scientific">Methylobacterium oryzae CBMB20</name>
    <dbReference type="NCBI Taxonomy" id="693986"/>
    <lineage>
        <taxon>Bacteria</taxon>
        <taxon>Pseudomonadati</taxon>
        <taxon>Pseudomonadota</taxon>
        <taxon>Alphaproteobacteria</taxon>
        <taxon>Hyphomicrobiales</taxon>
        <taxon>Methylobacteriaceae</taxon>
        <taxon>Methylobacterium</taxon>
    </lineage>
</organism>
<accession>A0A088B2G0</accession>
<dbReference type="EMBL" id="JX627582">
    <property type="protein sequence ID" value="AGO88430.1"/>
    <property type="molecule type" value="Genomic_DNA"/>
</dbReference>
<protein>
    <submittedName>
        <fullName evidence="1">Protein of unassigned function</fullName>
    </submittedName>
</protein>